<evidence type="ECO:0000256" key="12">
    <source>
        <dbReference type="SAM" id="Phobius"/>
    </source>
</evidence>
<dbReference type="PROSITE" id="PS51999">
    <property type="entry name" value="ZF_GRF"/>
    <property type="match status" value="1"/>
</dbReference>
<evidence type="ECO:0000313" key="14">
    <source>
        <dbReference type="EMBL" id="KAK4585302.1"/>
    </source>
</evidence>
<dbReference type="EMBL" id="JAXUIC010000006">
    <property type="protein sequence ID" value="KAK4585302.1"/>
    <property type="molecule type" value="Genomic_DNA"/>
</dbReference>
<feature type="site" description="Transition state stabilizer" evidence="10">
    <location>
        <position position="67"/>
    </location>
</feature>
<feature type="binding site" evidence="9">
    <location>
        <position position="67"/>
    </location>
    <ligand>
        <name>Mg(2+)</name>
        <dbReference type="ChEBI" id="CHEBI:18420"/>
        <label>1</label>
    </ligand>
</feature>
<dbReference type="Pfam" id="PF06839">
    <property type="entry name" value="Zn_ribbon_GRF"/>
    <property type="match status" value="1"/>
</dbReference>
<dbReference type="PANTHER" id="PTHR22748:SF4">
    <property type="entry name" value="DNA-(APURINIC OR APYRIMIDINIC SITE) ENDONUCLEASE 2"/>
    <property type="match status" value="1"/>
</dbReference>
<dbReference type="InterPro" id="IPR005135">
    <property type="entry name" value="Endo/exonuclease/phosphatase"/>
</dbReference>
<dbReference type="GO" id="GO:0008311">
    <property type="term" value="F:double-stranded DNA 3'-5' DNA exonuclease activity"/>
    <property type="evidence" value="ECO:0007669"/>
    <property type="project" value="TreeGrafter"/>
</dbReference>
<protein>
    <recommendedName>
        <fullName evidence="2">DNA-(apurinic or apyrimidinic site) endonuclease 2</fullName>
    </recommendedName>
</protein>
<evidence type="ECO:0000256" key="2">
    <source>
        <dbReference type="ARBA" id="ARBA00013541"/>
    </source>
</evidence>
<keyword evidence="4 11" id="KW-0863">Zinc-finger</keyword>
<dbReference type="InterPro" id="IPR010666">
    <property type="entry name" value="Znf_GRF"/>
</dbReference>
<dbReference type="Proteomes" id="UP001324115">
    <property type="component" value="Unassembled WGS sequence"/>
</dbReference>
<keyword evidence="8" id="KW-0539">Nucleus</keyword>
<feature type="domain" description="GRF-type" evidence="13">
    <location>
        <begin position="394"/>
        <end position="443"/>
    </location>
</feature>
<dbReference type="PANTHER" id="PTHR22748">
    <property type="entry name" value="AP ENDONUCLEASE"/>
    <property type="match status" value="1"/>
</dbReference>
<keyword evidence="9" id="KW-0464">Manganese</keyword>
<evidence type="ECO:0000256" key="11">
    <source>
        <dbReference type="PROSITE-ProRule" id="PRU01343"/>
    </source>
</evidence>
<evidence type="ECO:0000256" key="7">
    <source>
        <dbReference type="ARBA" id="ARBA00022842"/>
    </source>
</evidence>
<dbReference type="SUPFAM" id="SSF56219">
    <property type="entry name" value="DNase I-like"/>
    <property type="match status" value="1"/>
</dbReference>
<feature type="binding site" evidence="9">
    <location>
        <position position="193"/>
    </location>
    <ligand>
        <name>Mg(2+)</name>
        <dbReference type="ChEBI" id="CHEBI:18420"/>
        <label>1</label>
    </ligand>
</feature>
<keyword evidence="7 9" id="KW-0460">Magnesium</keyword>
<feature type="binding site" evidence="9">
    <location>
        <position position="194"/>
    </location>
    <ligand>
        <name>Mg(2+)</name>
        <dbReference type="ChEBI" id="CHEBI:18420"/>
        <label>1</label>
    </ligand>
</feature>
<dbReference type="InterPro" id="IPR036691">
    <property type="entry name" value="Endo/exonu/phosph_ase_sf"/>
</dbReference>
<dbReference type="Pfam" id="PF03372">
    <property type="entry name" value="Exo_endo_phos"/>
    <property type="match status" value="1"/>
</dbReference>
<keyword evidence="6" id="KW-0862">Zinc</keyword>
<keyword evidence="12" id="KW-0812">Transmembrane</keyword>
<evidence type="ECO:0000256" key="9">
    <source>
        <dbReference type="PIRSR" id="PIRSR604808-2"/>
    </source>
</evidence>
<evidence type="ECO:0000256" key="6">
    <source>
        <dbReference type="ARBA" id="ARBA00022833"/>
    </source>
</evidence>
<comment type="caution">
    <text evidence="14">The sequence shown here is derived from an EMBL/GenBank/DDBJ whole genome shotgun (WGS) entry which is preliminary data.</text>
</comment>
<dbReference type="GO" id="GO:0008081">
    <property type="term" value="F:phosphoric diester hydrolase activity"/>
    <property type="evidence" value="ECO:0007669"/>
    <property type="project" value="TreeGrafter"/>
</dbReference>
<reference evidence="14 15" key="1">
    <citation type="journal article" date="2023" name="G3 (Bethesda)">
        <title>A haplotype-resolved chromosome-scale genome for Quercus rubra L. provides insights into the genetics of adaptive traits for red oak species.</title>
        <authorList>
            <person name="Kapoor B."/>
            <person name="Jenkins J."/>
            <person name="Schmutz J."/>
            <person name="Zhebentyayeva T."/>
            <person name="Kuelheim C."/>
            <person name="Coggeshall M."/>
            <person name="Heim C."/>
            <person name="Lasky J.R."/>
            <person name="Leites L."/>
            <person name="Islam-Faridi N."/>
            <person name="Romero-Severson J."/>
            <person name="DeLeo V.L."/>
            <person name="Lucas S.M."/>
            <person name="Lazic D."/>
            <person name="Gailing O."/>
            <person name="Carlson J."/>
            <person name="Staton M."/>
        </authorList>
    </citation>
    <scope>NUCLEOTIDE SEQUENCE [LARGE SCALE GENOMIC DNA]</scope>
    <source>
        <strain evidence="14">Pseudo-F2</strain>
    </source>
</reference>
<dbReference type="GO" id="GO:0005634">
    <property type="term" value="C:nucleus"/>
    <property type="evidence" value="ECO:0007669"/>
    <property type="project" value="TreeGrafter"/>
</dbReference>
<feature type="transmembrane region" description="Helical" evidence="12">
    <location>
        <begin position="12"/>
        <end position="34"/>
    </location>
</feature>
<dbReference type="Gene3D" id="3.60.10.10">
    <property type="entry name" value="Endonuclease/exonuclease/phosphatase"/>
    <property type="match status" value="1"/>
</dbReference>
<accession>A0AAN7F4A6</accession>
<keyword evidence="12" id="KW-0472">Membrane</keyword>
<dbReference type="GO" id="GO:0008270">
    <property type="term" value="F:zinc ion binding"/>
    <property type="evidence" value="ECO:0007669"/>
    <property type="project" value="UniProtKB-KW"/>
</dbReference>
<evidence type="ECO:0000313" key="15">
    <source>
        <dbReference type="Proteomes" id="UP001324115"/>
    </source>
</evidence>
<evidence type="ECO:0000256" key="5">
    <source>
        <dbReference type="ARBA" id="ARBA00022801"/>
    </source>
</evidence>
<proteinExistence type="inferred from homology"/>
<feature type="site" description="Important for catalytic activity" evidence="10">
    <location>
        <position position="136"/>
    </location>
</feature>
<comment type="similarity">
    <text evidence="1">Belongs to the DNA repair enzymes AP/ExoA family.</text>
</comment>
<keyword evidence="12" id="KW-1133">Transmembrane helix</keyword>
<dbReference type="AlphaFoldDB" id="A0AAN7F4A6"/>
<keyword evidence="15" id="KW-1185">Reference proteome</keyword>
<feature type="binding site" evidence="9">
    <location>
        <position position="65"/>
    </location>
    <ligand>
        <name>Mg(2+)</name>
        <dbReference type="ChEBI" id="CHEBI:18420"/>
        <label>1</label>
    </ligand>
</feature>
<feature type="site" description="Interaction with DNA substrate" evidence="10">
    <location>
        <position position="194"/>
    </location>
</feature>
<evidence type="ECO:0000256" key="8">
    <source>
        <dbReference type="ARBA" id="ARBA00023242"/>
    </source>
</evidence>
<evidence type="ECO:0000256" key="4">
    <source>
        <dbReference type="ARBA" id="ARBA00022771"/>
    </source>
</evidence>
<organism evidence="14 15">
    <name type="scientific">Quercus rubra</name>
    <name type="common">Northern red oak</name>
    <name type="synonym">Quercus borealis</name>
    <dbReference type="NCBI Taxonomy" id="3512"/>
    <lineage>
        <taxon>Eukaryota</taxon>
        <taxon>Viridiplantae</taxon>
        <taxon>Streptophyta</taxon>
        <taxon>Embryophyta</taxon>
        <taxon>Tracheophyta</taxon>
        <taxon>Spermatophyta</taxon>
        <taxon>Magnoliopsida</taxon>
        <taxon>eudicotyledons</taxon>
        <taxon>Gunneridae</taxon>
        <taxon>Pentapetalae</taxon>
        <taxon>rosids</taxon>
        <taxon>fabids</taxon>
        <taxon>Fagales</taxon>
        <taxon>Fagaceae</taxon>
        <taxon>Quercus</taxon>
    </lineage>
</organism>
<keyword evidence="3 9" id="KW-0479">Metal-binding</keyword>
<sequence length="447" mass="50520">MIFLRLTMRGVVLLQIMVILFFLICMVLELNVMMHKGSSLSSRFTRYCRWESLLLQERRIIVVGDLNIAPTALDRCDAGPDFEKNEFRRWFRSILVECGGPFNDVFRTKHPDRKEAFTCWPQNTGAEEFNYGSRIDHILCAGSCLHQEHDLQGHSFMNCHVMECDILTQYRRWKPGNSLRWKGGRSIKLEGSDHAPVLTRLLGIPDIAHHSTPTLSARYIPMIRGLQQTLVSVLMKRQVAEQSKSFEMSSSTSDENIRIEMCNERVKRSFENCSTSGVSHVESCPSDLESEGIASDTDIQSKGFANDAVCKTLLMSGSEHSQSAPSNGTKKKARKSQWSQLSLSCSQQDELNSSASTQDQCELNSCSLEKEKTNGALLEWRRIQQVMQNSIPLCKGHSEPCVARVVKKQGPNFGRRFYVCARAEGPASNSEANCGYFKWADSKSRHK</sequence>
<keyword evidence="5" id="KW-0378">Hydrolase</keyword>
<dbReference type="GO" id="GO:0003906">
    <property type="term" value="F:DNA-(apurinic or apyrimidinic site) endonuclease activity"/>
    <property type="evidence" value="ECO:0007669"/>
    <property type="project" value="TreeGrafter"/>
</dbReference>
<comment type="cofactor">
    <cofactor evidence="9">
        <name>Mg(2+)</name>
        <dbReference type="ChEBI" id="CHEBI:18420"/>
    </cofactor>
    <cofactor evidence="9">
        <name>Mn(2+)</name>
        <dbReference type="ChEBI" id="CHEBI:29035"/>
    </cofactor>
    <text evidence="9">Probably binds two magnesium or manganese ions per subunit.</text>
</comment>
<evidence type="ECO:0000256" key="10">
    <source>
        <dbReference type="PIRSR" id="PIRSR604808-3"/>
    </source>
</evidence>
<dbReference type="InterPro" id="IPR004808">
    <property type="entry name" value="AP_endonuc_1"/>
</dbReference>
<evidence type="ECO:0000256" key="1">
    <source>
        <dbReference type="ARBA" id="ARBA00007092"/>
    </source>
</evidence>
<name>A0AAN7F4A6_QUERU</name>
<gene>
    <name evidence="14" type="ORF">RGQ29_022817</name>
</gene>
<evidence type="ECO:0000259" key="13">
    <source>
        <dbReference type="PROSITE" id="PS51999"/>
    </source>
</evidence>
<evidence type="ECO:0000256" key="3">
    <source>
        <dbReference type="ARBA" id="ARBA00022723"/>
    </source>
</evidence>
<dbReference type="GO" id="GO:0006284">
    <property type="term" value="P:base-excision repair"/>
    <property type="evidence" value="ECO:0007669"/>
    <property type="project" value="TreeGrafter"/>
</dbReference>